<reference evidence="3" key="1">
    <citation type="journal article" date="2019" name="Int. J. Syst. Evol. Microbiol.">
        <title>The Global Catalogue of Microorganisms (GCM) 10K type strain sequencing project: providing services to taxonomists for standard genome sequencing and annotation.</title>
        <authorList>
            <consortium name="The Broad Institute Genomics Platform"/>
            <consortium name="The Broad Institute Genome Sequencing Center for Infectious Disease"/>
            <person name="Wu L."/>
            <person name="Ma J."/>
        </authorList>
    </citation>
    <scope>NUCLEOTIDE SEQUENCE [LARGE SCALE GENOMIC DNA]</scope>
    <source>
        <strain evidence="3">CCUG 66188</strain>
    </source>
</reference>
<gene>
    <name evidence="2" type="ORF">ACFO6W_01815</name>
</gene>
<name>A0ABV9KQH6_9BACT</name>
<feature type="chain" id="PRO_5046320803" evidence="1">
    <location>
        <begin position="22"/>
        <end position="166"/>
    </location>
</feature>
<sequence length="166" mass="19659">MKYLFLLLILALLCCSNTQNKFDVPSRFYFKISDGANDSYNSQTALFKRRYSNGAKSYEISLNDAERRMIYNLYQEIHFQNFPKEFEIEWNDTDPVTVVIPSFDTSIEICENDSCNKVILNLIDLENPINDKEKALQYKRLYDKIWQIIINKEEYTDIPDSDCIYL</sequence>
<evidence type="ECO:0000313" key="3">
    <source>
        <dbReference type="Proteomes" id="UP001596023"/>
    </source>
</evidence>
<organism evidence="2 3">
    <name type="scientific">Dysgonomonas termitidis</name>
    <dbReference type="NCBI Taxonomy" id="1516126"/>
    <lineage>
        <taxon>Bacteria</taxon>
        <taxon>Pseudomonadati</taxon>
        <taxon>Bacteroidota</taxon>
        <taxon>Bacteroidia</taxon>
        <taxon>Bacteroidales</taxon>
        <taxon>Dysgonomonadaceae</taxon>
        <taxon>Dysgonomonas</taxon>
    </lineage>
</organism>
<dbReference type="EMBL" id="JBHSGN010000010">
    <property type="protein sequence ID" value="MFC4672422.1"/>
    <property type="molecule type" value="Genomic_DNA"/>
</dbReference>
<dbReference type="Proteomes" id="UP001596023">
    <property type="component" value="Unassembled WGS sequence"/>
</dbReference>
<keyword evidence="3" id="KW-1185">Reference proteome</keyword>
<evidence type="ECO:0000313" key="2">
    <source>
        <dbReference type="EMBL" id="MFC4672422.1"/>
    </source>
</evidence>
<proteinExistence type="predicted"/>
<feature type="signal peptide" evidence="1">
    <location>
        <begin position="1"/>
        <end position="21"/>
    </location>
</feature>
<accession>A0ABV9KQH6</accession>
<dbReference type="RefSeq" id="WP_379993594.1">
    <property type="nucleotide sequence ID" value="NZ_JBHSGN010000010.1"/>
</dbReference>
<comment type="caution">
    <text evidence="2">The sequence shown here is derived from an EMBL/GenBank/DDBJ whole genome shotgun (WGS) entry which is preliminary data.</text>
</comment>
<evidence type="ECO:0000256" key="1">
    <source>
        <dbReference type="SAM" id="SignalP"/>
    </source>
</evidence>
<keyword evidence="1" id="KW-0732">Signal</keyword>
<protein>
    <submittedName>
        <fullName evidence="2">Uncharacterized protein</fullName>
    </submittedName>
</protein>